<feature type="domain" description="CCHC-type" evidence="3">
    <location>
        <begin position="247"/>
        <end position="262"/>
    </location>
</feature>
<dbReference type="GO" id="GO:0003676">
    <property type="term" value="F:nucleic acid binding"/>
    <property type="evidence" value="ECO:0007669"/>
    <property type="project" value="InterPro"/>
</dbReference>
<keyword evidence="2" id="KW-0863">Zinc-finger</keyword>
<dbReference type="Proteomes" id="UP000006174">
    <property type="component" value="Unassembled WGS sequence"/>
</dbReference>
<comment type="caution">
    <text evidence="4">The sequence shown here is derived from an EMBL/GenBank/DDBJ whole genome shotgun (WGS) entry which is preliminary data.</text>
</comment>
<name>I2FS68_USTHO</name>
<dbReference type="HOGENOM" id="CLU_037996_0_0_1"/>
<evidence type="ECO:0000256" key="1">
    <source>
        <dbReference type="ARBA" id="ARBA00022664"/>
    </source>
</evidence>
<gene>
    <name evidence="4" type="ORF">UHOR_13884</name>
</gene>
<sequence length="296" mass="32890">MSNPIYSDYDDFIEMIQDLLPCLLKILQNRFNQEIANETYGTPTAPKDGTLLKYTMGEGDEEQTISPLSILIECVSSLYKAMHNLGPFASQIELGKGIHHLIGYEAMPGPTPELNAITNHHLKVLSDLFKWALNKCKAYSAAKEYELCGATYGLHWDQIGSHAYDFLTKWEAHVTLKHALPSDKNALFNSVFILHEKLNGKDQTAESVADILSQCYELTTESAPVHLSPIAEVSELTALQAATLINCWACGDLGHVANRCPDAEAHVQWKQERIKVTPKGCANACIMLPMEGNWED</sequence>
<accession>I2FS68</accession>
<keyword evidence="2" id="KW-0862">Zinc</keyword>
<proteinExistence type="predicted"/>
<protein>
    <recommendedName>
        <fullName evidence="3">CCHC-type domain-containing protein</fullName>
    </recommendedName>
</protein>
<organism evidence="4 5">
    <name type="scientific">Ustilago hordei</name>
    <name type="common">Barley covered smut fungus</name>
    <dbReference type="NCBI Taxonomy" id="120017"/>
    <lineage>
        <taxon>Eukaryota</taxon>
        <taxon>Fungi</taxon>
        <taxon>Dikarya</taxon>
        <taxon>Basidiomycota</taxon>
        <taxon>Ustilaginomycotina</taxon>
        <taxon>Ustilaginomycetes</taxon>
        <taxon>Ustilaginales</taxon>
        <taxon>Ustilaginaceae</taxon>
        <taxon>Ustilago</taxon>
    </lineage>
</organism>
<dbReference type="EMBL" id="CAGI01000148">
    <property type="protein sequence ID" value="CCF49761.1"/>
    <property type="molecule type" value="Genomic_DNA"/>
</dbReference>
<reference evidence="4 5" key="1">
    <citation type="journal article" date="2012" name="Plant Cell">
        <title>Genome comparison of barley and maize smut fungi reveals targeted loss of RNA silencing components and species-specific presence of transposable elements.</title>
        <authorList>
            <person name="Laurie J.D."/>
            <person name="Ali S."/>
            <person name="Linning R."/>
            <person name="Mannhaupt G."/>
            <person name="Wong P."/>
            <person name="Gueldener U."/>
            <person name="Muensterkoetter M."/>
            <person name="Moore R."/>
            <person name="Kahmann R."/>
            <person name="Bakkeren G."/>
            <person name="Schirawski J."/>
        </authorList>
    </citation>
    <scope>NUCLEOTIDE SEQUENCE [LARGE SCALE GENOMIC DNA]</scope>
    <source>
        <strain evidence="5">Uh4875-4</strain>
    </source>
</reference>
<keyword evidence="2" id="KW-0479">Metal-binding</keyword>
<keyword evidence="1" id="KW-0507">mRNA processing</keyword>
<dbReference type="GO" id="GO:0008270">
    <property type="term" value="F:zinc ion binding"/>
    <property type="evidence" value="ECO:0007669"/>
    <property type="project" value="UniProtKB-KW"/>
</dbReference>
<keyword evidence="5" id="KW-1185">Reference proteome</keyword>
<dbReference type="PROSITE" id="PS50158">
    <property type="entry name" value="ZF_CCHC"/>
    <property type="match status" value="1"/>
</dbReference>
<dbReference type="InterPro" id="IPR001878">
    <property type="entry name" value="Znf_CCHC"/>
</dbReference>
<evidence type="ECO:0000259" key="3">
    <source>
        <dbReference type="PROSITE" id="PS50158"/>
    </source>
</evidence>
<evidence type="ECO:0000256" key="2">
    <source>
        <dbReference type="PROSITE-ProRule" id="PRU00047"/>
    </source>
</evidence>
<evidence type="ECO:0000313" key="5">
    <source>
        <dbReference type="Proteomes" id="UP000006174"/>
    </source>
</evidence>
<evidence type="ECO:0000313" key="4">
    <source>
        <dbReference type="EMBL" id="CCF49761.1"/>
    </source>
</evidence>
<dbReference type="GO" id="GO:0006397">
    <property type="term" value="P:mRNA processing"/>
    <property type="evidence" value="ECO:0007669"/>
    <property type="project" value="UniProtKB-KW"/>
</dbReference>
<dbReference type="InterPro" id="IPR036875">
    <property type="entry name" value="Znf_CCHC_sf"/>
</dbReference>
<dbReference type="SUPFAM" id="SSF57756">
    <property type="entry name" value="Retrovirus zinc finger-like domains"/>
    <property type="match status" value="1"/>
</dbReference>
<dbReference type="AlphaFoldDB" id="I2FS68"/>